<protein>
    <submittedName>
        <fullName evidence="1">Uncharacterized protein</fullName>
    </submittedName>
</protein>
<dbReference type="RefSeq" id="WP_112284382.1">
    <property type="nucleotide sequence ID" value="NZ_MASW01000006.1"/>
</dbReference>
<dbReference type="Proteomes" id="UP000249915">
    <property type="component" value="Unassembled WGS sequence"/>
</dbReference>
<comment type="caution">
    <text evidence="1">The sequence shown here is derived from an EMBL/GenBank/DDBJ whole genome shotgun (WGS) entry which is preliminary data.</text>
</comment>
<dbReference type="AlphaFoldDB" id="A0A2V4AYZ2"/>
<reference evidence="1 2" key="1">
    <citation type="submission" date="2016-07" db="EMBL/GenBank/DDBJ databases">
        <title>Draft genome sequence of Prauserella muralis DSM 45305, isolated from a mould-covered wall in an indoor environment.</title>
        <authorList>
            <person name="Ruckert C."/>
            <person name="Albersmeier A."/>
            <person name="Jiang C.-L."/>
            <person name="Jiang Y."/>
            <person name="Kalinowski J."/>
            <person name="Schneider O."/>
            <person name="Winkler A."/>
            <person name="Zotchev S.B."/>
        </authorList>
    </citation>
    <scope>NUCLEOTIDE SEQUENCE [LARGE SCALE GENOMIC DNA]</scope>
    <source>
        <strain evidence="1 2">DSM 45305</strain>
    </source>
</reference>
<dbReference type="EMBL" id="MASW01000006">
    <property type="protein sequence ID" value="PXY21140.1"/>
    <property type="molecule type" value="Genomic_DNA"/>
</dbReference>
<name>A0A2V4AYZ2_9PSEU</name>
<gene>
    <name evidence="1" type="ORF">BAY60_27115</name>
</gene>
<proteinExistence type="predicted"/>
<organism evidence="1 2">
    <name type="scientific">Prauserella muralis</name>
    <dbReference type="NCBI Taxonomy" id="588067"/>
    <lineage>
        <taxon>Bacteria</taxon>
        <taxon>Bacillati</taxon>
        <taxon>Actinomycetota</taxon>
        <taxon>Actinomycetes</taxon>
        <taxon>Pseudonocardiales</taxon>
        <taxon>Pseudonocardiaceae</taxon>
        <taxon>Prauserella</taxon>
    </lineage>
</organism>
<evidence type="ECO:0000313" key="2">
    <source>
        <dbReference type="Proteomes" id="UP000249915"/>
    </source>
</evidence>
<evidence type="ECO:0000313" key="1">
    <source>
        <dbReference type="EMBL" id="PXY21140.1"/>
    </source>
</evidence>
<keyword evidence="2" id="KW-1185">Reference proteome</keyword>
<dbReference type="OrthoDB" id="3698484at2"/>
<sequence length="144" mass="15499">MTDNELFVIVRRAPHTDTVELLAAFPDQGTAGAAADELGPGHSVLPVRMAPAGPVLVVHVWHCQVVVTVGQGWELREPARLGGASRIVLDADDWPKERVHVDEQAGDLEAAVHGQQVRYVNAYAPSAARARELAESEARRIAEA</sequence>
<accession>A0A2V4AYZ2</accession>